<dbReference type="InterPro" id="IPR017741">
    <property type="entry name" value="FAD-dependent_OxRdtase_HpnW"/>
</dbReference>
<evidence type="ECO:0000256" key="4">
    <source>
        <dbReference type="ARBA" id="ARBA00023002"/>
    </source>
</evidence>
<evidence type="ECO:0000313" key="7">
    <source>
        <dbReference type="Proteomes" id="UP001596997"/>
    </source>
</evidence>
<dbReference type="Proteomes" id="UP001596997">
    <property type="component" value="Unassembled WGS sequence"/>
</dbReference>
<gene>
    <name evidence="6" type="ORF">ACFQ1O_04825</name>
</gene>
<keyword evidence="4" id="KW-0560">Oxidoreductase</keyword>
<comment type="cofactor">
    <cofactor evidence="1">
        <name>FAD</name>
        <dbReference type="ChEBI" id="CHEBI:57692"/>
    </cofactor>
</comment>
<comment type="caution">
    <text evidence="6">The sequence shown here is derived from an EMBL/GenBank/DDBJ whole genome shotgun (WGS) entry which is preliminary data.</text>
</comment>
<dbReference type="Gene3D" id="3.50.50.60">
    <property type="entry name" value="FAD/NAD(P)-binding domain"/>
    <property type="match status" value="1"/>
</dbReference>
<reference evidence="7" key="1">
    <citation type="journal article" date="2019" name="Int. J. Syst. Evol. Microbiol.">
        <title>The Global Catalogue of Microorganisms (GCM) 10K type strain sequencing project: providing services to taxonomists for standard genome sequencing and annotation.</title>
        <authorList>
            <consortium name="The Broad Institute Genomics Platform"/>
            <consortium name="The Broad Institute Genome Sequencing Center for Infectious Disease"/>
            <person name="Wu L."/>
            <person name="Ma J."/>
        </authorList>
    </citation>
    <scope>NUCLEOTIDE SEQUENCE [LARGE SCALE GENOMIC DNA]</scope>
    <source>
        <strain evidence="7">CCUG 62114</strain>
    </source>
</reference>
<evidence type="ECO:0000313" key="6">
    <source>
        <dbReference type="EMBL" id="MFD0963323.1"/>
    </source>
</evidence>
<dbReference type="PANTHER" id="PTHR13847">
    <property type="entry name" value="SARCOSINE DEHYDROGENASE-RELATED"/>
    <property type="match status" value="1"/>
</dbReference>
<keyword evidence="7" id="KW-1185">Reference proteome</keyword>
<evidence type="ECO:0000256" key="1">
    <source>
        <dbReference type="ARBA" id="ARBA00001974"/>
    </source>
</evidence>
<name>A0ABW3I0S8_9FLAO</name>
<dbReference type="PANTHER" id="PTHR13847:SF286">
    <property type="entry name" value="D-AMINO ACID DEHYDROGENASE"/>
    <property type="match status" value="1"/>
</dbReference>
<dbReference type="InterPro" id="IPR006076">
    <property type="entry name" value="FAD-dep_OxRdtase"/>
</dbReference>
<accession>A0ABW3I0S8</accession>
<feature type="domain" description="FAD dependent oxidoreductase" evidence="5">
    <location>
        <begin position="7"/>
        <end position="377"/>
    </location>
</feature>
<dbReference type="RefSeq" id="WP_377713913.1">
    <property type="nucleotide sequence ID" value="NZ_JBHTJM010000005.1"/>
</dbReference>
<keyword evidence="3" id="KW-0285">Flavoprotein</keyword>
<protein>
    <submittedName>
        <fullName evidence="6">TIGR03364 family FAD-dependent oxidoreductase</fullName>
    </submittedName>
</protein>
<evidence type="ECO:0000256" key="3">
    <source>
        <dbReference type="ARBA" id="ARBA00022630"/>
    </source>
</evidence>
<proteinExistence type="inferred from homology"/>
<sequence>MGIKKYDLIIVGGGVLGTFHAYHAIKSGLKVAIVEKNSQPQGATVRNFGQVVPSGMNTKWQNYGRESLDIYKNIQSQFDISIRQNGTIYIASNEEEVQLIEELYQINKANGYKSELVNKEFCLNKYAGLRSDYCKAGLFFPEEVTVEPRVMINKLHAFLKNEHNLEIITNQTIIHADETNNGVKVITALGYEFLTEKLIICNGNDFKSLYPEIFNNSDLVVSKLQMLQTKSQGNYKLDGSILTGLSIRRYEAFEECASWKQIKAKEEASSFEKKYGIHILFKQATDGSVILGDSHEYAVAKNIDDLGFDLNMDIDNFMINEAKKIIDLPTYEIQNRWFGMYSQCKNSDIFQHNVSDNIHIVTGIGGKGMTGSAGFAKNNIATIINKNTNIITNE</sequence>
<organism evidence="6 7">
    <name type="scientific">Pseudofulvibacter geojedonensis</name>
    <dbReference type="NCBI Taxonomy" id="1123758"/>
    <lineage>
        <taxon>Bacteria</taxon>
        <taxon>Pseudomonadati</taxon>
        <taxon>Bacteroidota</taxon>
        <taxon>Flavobacteriia</taxon>
        <taxon>Flavobacteriales</taxon>
        <taxon>Flavobacteriaceae</taxon>
        <taxon>Pseudofulvibacter</taxon>
    </lineage>
</organism>
<dbReference type="NCBIfam" id="TIGR03364">
    <property type="entry name" value="HpnW_proposed"/>
    <property type="match status" value="1"/>
</dbReference>
<dbReference type="EMBL" id="JBHTJM010000005">
    <property type="protein sequence ID" value="MFD0963323.1"/>
    <property type="molecule type" value="Genomic_DNA"/>
</dbReference>
<dbReference type="Pfam" id="PF01266">
    <property type="entry name" value="DAO"/>
    <property type="match status" value="1"/>
</dbReference>
<dbReference type="SUPFAM" id="SSF51905">
    <property type="entry name" value="FAD/NAD(P)-binding domain"/>
    <property type="match status" value="1"/>
</dbReference>
<dbReference type="InterPro" id="IPR036188">
    <property type="entry name" value="FAD/NAD-bd_sf"/>
</dbReference>
<evidence type="ECO:0000259" key="5">
    <source>
        <dbReference type="Pfam" id="PF01266"/>
    </source>
</evidence>
<evidence type="ECO:0000256" key="2">
    <source>
        <dbReference type="ARBA" id="ARBA00009410"/>
    </source>
</evidence>
<dbReference type="Gene3D" id="3.30.9.10">
    <property type="entry name" value="D-Amino Acid Oxidase, subunit A, domain 2"/>
    <property type="match status" value="1"/>
</dbReference>
<comment type="similarity">
    <text evidence="2">Belongs to the DadA oxidoreductase family.</text>
</comment>